<evidence type="ECO:0000256" key="1">
    <source>
        <dbReference type="SAM" id="MobiDB-lite"/>
    </source>
</evidence>
<evidence type="ECO:0008006" key="4">
    <source>
        <dbReference type="Google" id="ProtNLM"/>
    </source>
</evidence>
<dbReference type="EMBL" id="DS113282">
    <property type="protein sequence ID" value="EAY13679.1"/>
    <property type="molecule type" value="Genomic_DNA"/>
</dbReference>
<sequence length="427" mass="51101">MCDERNDIPKLNLDCMEDDIIDQKVHPYSERSDTSKFKKVGISLLKQNPITRPKVVAVYPNSARNAQFLRMQELINNASPSTERTPRQSISKAIEDLREQSRAKFVGKLNYQQILKMQEEIDESEMDLYKQDMMAQKEIQDLEDQNNYLQSQIYEVIHSSTEVTRNTLELQKKRNELRDNVDRLVRENAYNIALIEIYKKYEQILVETAKSEGYHNWKDVFKTPNDFISYTEKFEHENLFISQQVEQKMEKFDVETPRRLKEELIKENNTEKPEIKEINLTVTNPYQEEYEYISGLVEKLYLLMYKSKTSLSPYDLLVRIEKKMEEIYRSLESVKPSFLKKKFDEIETRNNLERRLQFRAELERKFEEKKKITMERCMKEVKIPSGRKLMPKSSPRKIKVKDMKKEMEEAERKRKEEELLFGDIFSD</sequence>
<feature type="compositionally biased region" description="Basic and acidic residues" evidence="1">
    <location>
        <begin position="400"/>
        <end position="415"/>
    </location>
</feature>
<dbReference type="VEuPathDB" id="TrichDB:TVAG_388210"/>
<name>A2E147_TRIV3</name>
<reference evidence="2" key="1">
    <citation type="submission" date="2006-10" db="EMBL/GenBank/DDBJ databases">
        <authorList>
            <person name="Amadeo P."/>
            <person name="Zhao Q."/>
            <person name="Wortman J."/>
            <person name="Fraser-Liggett C."/>
            <person name="Carlton J."/>
        </authorList>
    </citation>
    <scope>NUCLEOTIDE SEQUENCE</scope>
    <source>
        <strain evidence="2">G3</strain>
    </source>
</reference>
<proteinExistence type="predicted"/>
<organism evidence="2 3">
    <name type="scientific">Trichomonas vaginalis (strain ATCC PRA-98 / G3)</name>
    <dbReference type="NCBI Taxonomy" id="412133"/>
    <lineage>
        <taxon>Eukaryota</taxon>
        <taxon>Metamonada</taxon>
        <taxon>Parabasalia</taxon>
        <taxon>Trichomonadida</taxon>
        <taxon>Trichomonadidae</taxon>
        <taxon>Trichomonas</taxon>
    </lineage>
</organism>
<dbReference type="InParanoid" id="A2E147"/>
<evidence type="ECO:0000313" key="3">
    <source>
        <dbReference type="Proteomes" id="UP000001542"/>
    </source>
</evidence>
<evidence type="ECO:0000313" key="2">
    <source>
        <dbReference type="EMBL" id="EAY13679.1"/>
    </source>
</evidence>
<dbReference type="AlphaFoldDB" id="A2E147"/>
<dbReference type="InterPro" id="IPR051147">
    <property type="entry name" value="CFAP_domain-containing"/>
</dbReference>
<accession>A2E147</accession>
<dbReference type="PANTHER" id="PTHR21683:SF3">
    <property type="entry name" value="CILIA AND FLAGELLA ASSOCIATED PROTEIN 100"/>
    <property type="match status" value="1"/>
</dbReference>
<protein>
    <recommendedName>
        <fullName evidence="4">DUF4200 domain-containing protein</fullName>
    </recommendedName>
</protein>
<dbReference type="PANTHER" id="PTHR21683">
    <property type="entry name" value="COILED-COIL DOMAIN-CONTAINING PROTEIN 42 LIKE-2-LIKE-RELATED"/>
    <property type="match status" value="1"/>
</dbReference>
<dbReference type="SMR" id="A2E147"/>
<keyword evidence="3" id="KW-1185">Reference proteome</keyword>
<gene>
    <name evidence="2" type="ORF">TVAG_388210</name>
</gene>
<feature type="region of interest" description="Disordered" evidence="1">
    <location>
        <begin position="386"/>
        <end position="415"/>
    </location>
</feature>
<dbReference type="Proteomes" id="UP000001542">
    <property type="component" value="Unassembled WGS sequence"/>
</dbReference>
<reference evidence="2" key="2">
    <citation type="journal article" date="2007" name="Science">
        <title>Draft genome sequence of the sexually transmitted pathogen Trichomonas vaginalis.</title>
        <authorList>
            <person name="Carlton J.M."/>
            <person name="Hirt R.P."/>
            <person name="Silva J.C."/>
            <person name="Delcher A.L."/>
            <person name="Schatz M."/>
            <person name="Zhao Q."/>
            <person name="Wortman J.R."/>
            <person name="Bidwell S.L."/>
            <person name="Alsmark U.C.M."/>
            <person name="Besteiro S."/>
            <person name="Sicheritz-Ponten T."/>
            <person name="Noel C.J."/>
            <person name="Dacks J.B."/>
            <person name="Foster P.G."/>
            <person name="Simillion C."/>
            <person name="Van de Peer Y."/>
            <person name="Miranda-Saavedra D."/>
            <person name="Barton G.J."/>
            <person name="Westrop G.D."/>
            <person name="Mueller S."/>
            <person name="Dessi D."/>
            <person name="Fiori P.L."/>
            <person name="Ren Q."/>
            <person name="Paulsen I."/>
            <person name="Zhang H."/>
            <person name="Bastida-Corcuera F.D."/>
            <person name="Simoes-Barbosa A."/>
            <person name="Brown M.T."/>
            <person name="Hayes R.D."/>
            <person name="Mukherjee M."/>
            <person name="Okumura C.Y."/>
            <person name="Schneider R."/>
            <person name="Smith A.J."/>
            <person name="Vanacova S."/>
            <person name="Villalvazo M."/>
            <person name="Haas B.J."/>
            <person name="Pertea M."/>
            <person name="Feldblyum T.V."/>
            <person name="Utterback T.R."/>
            <person name="Shu C.L."/>
            <person name="Osoegawa K."/>
            <person name="de Jong P.J."/>
            <person name="Hrdy I."/>
            <person name="Horvathova L."/>
            <person name="Zubacova Z."/>
            <person name="Dolezal P."/>
            <person name="Malik S.B."/>
            <person name="Logsdon J.M. Jr."/>
            <person name="Henze K."/>
            <person name="Gupta A."/>
            <person name="Wang C.C."/>
            <person name="Dunne R.L."/>
            <person name="Upcroft J.A."/>
            <person name="Upcroft P."/>
            <person name="White O."/>
            <person name="Salzberg S.L."/>
            <person name="Tang P."/>
            <person name="Chiu C.-H."/>
            <person name="Lee Y.-S."/>
            <person name="Embley T.M."/>
            <person name="Coombs G.H."/>
            <person name="Mottram J.C."/>
            <person name="Tachezy J."/>
            <person name="Fraser-Liggett C.M."/>
            <person name="Johnson P.J."/>
        </authorList>
    </citation>
    <scope>NUCLEOTIDE SEQUENCE [LARGE SCALE GENOMIC DNA]</scope>
    <source>
        <strain evidence="2">G3</strain>
    </source>
</reference>